<evidence type="ECO:0000313" key="1">
    <source>
        <dbReference type="EMBL" id="MBN8661036.1"/>
    </source>
</evidence>
<dbReference type="EMBL" id="JAFLCK010000015">
    <property type="protein sequence ID" value="MBN8661036.1"/>
    <property type="molecule type" value="Genomic_DNA"/>
</dbReference>
<dbReference type="Proteomes" id="UP000664277">
    <property type="component" value="Unassembled WGS sequence"/>
</dbReference>
<reference evidence="1" key="1">
    <citation type="submission" date="2021-02" db="EMBL/GenBank/DDBJ databases">
        <title>Genome-Resolved Metagenomics of a Microbial Community Performing Photosynthetic Biological Nutrient Removal.</title>
        <authorList>
            <person name="Mcdaniel E.A."/>
        </authorList>
    </citation>
    <scope>NUCLEOTIDE SEQUENCE</scope>
    <source>
        <strain evidence="1">UWPOB_OBS1</strain>
    </source>
</reference>
<name>A0A8J7P901_9BACT</name>
<organism evidence="1 2">
    <name type="scientific">Candidatus Obscuribacter phosphatis</name>
    <dbReference type="NCBI Taxonomy" id="1906157"/>
    <lineage>
        <taxon>Bacteria</taxon>
        <taxon>Bacillati</taxon>
        <taxon>Candidatus Melainabacteria</taxon>
        <taxon>Candidatus Obscuribacterales</taxon>
        <taxon>Candidatus Obscuribacteraceae</taxon>
        <taxon>Candidatus Obscuribacter</taxon>
    </lineage>
</organism>
<protein>
    <submittedName>
        <fullName evidence="1">Uncharacterized protein</fullName>
    </submittedName>
</protein>
<dbReference type="AlphaFoldDB" id="A0A8J7P901"/>
<gene>
    <name evidence="1" type="ORF">J0M35_11775</name>
</gene>
<sequence>MANSIIQKQSPAFTFVFRTHGGSEKQLHDRSHIKSACREILKRHTADNTDNYEALAAKCESLIDKIDFQSGASSLALFVSTEKAEAETFYLFLPEVFYCGENFSSLESTYARQISAPYLYFNFSPAGVDVYLGRGLHTEMLDKSEELQHFQAVYSKRPTAKCDKDGRKSEGFDHHFHSELFDAWKKLAYKHAYPCYATGLELIGVSLDEVKSFGIDMLYGTGHSAAKGDLKDILSTLKQEHRNALAKTYAERLETAQGAHKLVVSSEEILDLAKAGQGETLLLEDPEWMVEKEQQFSTIHEAIAEVVKFHGKVEFMPKSSLAKWGGQALILRY</sequence>
<evidence type="ECO:0000313" key="2">
    <source>
        <dbReference type="Proteomes" id="UP000664277"/>
    </source>
</evidence>
<proteinExistence type="predicted"/>
<accession>A0A8J7P901</accession>
<comment type="caution">
    <text evidence="1">The sequence shown here is derived from an EMBL/GenBank/DDBJ whole genome shotgun (WGS) entry which is preliminary data.</text>
</comment>